<dbReference type="Proteomes" id="UP000075187">
    <property type="component" value="Chromosome"/>
</dbReference>
<sequence>MAEPLLLIVPMLRVGMHTVTLCVTRRRDAERPGLNSHAERGNDHVGTIQPEDNPAKCRHDCQPFPPRLLHSARCPLAAAEGIA</sequence>
<dbReference type="EMBL" id="CP014205">
    <property type="protein sequence ID" value="AUG97344.1"/>
    <property type="molecule type" value="Genomic_DNA"/>
</dbReference>
<keyword evidence="3" id="KW-1185">Reference proteome</keyword>
<feature type="region of interest" description="Disordered" evidence="1">
    <location>
        <begin position="28"/>
        <end position="54"/>
    </location>
</feature>
<evidence type="ECO:0000313" key="2">
    <source>
        <dbReference type="EMBL" id="AUG97344.1"/>
    </source>
</evidence>
<accession>A0ABM6QHV5</accession>
<protein>
    <recommendedName>
        <fullName evidence="4">Secreted protein</fullName>
    </recommendedName>
</protein>
<gene>
    <name evidence="2" type="ORF">AWU82_28025</name>
</gene>
<reference evidence="2" key="1">
    <citation type="submission" date="2017-12" db="EMBL/GenBank/DDBJ databases">
        <title>Pseudomonas sp. MS586 complete sequence.</title>
        <authorList>
            <person name="Lu S."/>
            <person name="Deng P."/>
        </authorList>
    </citation>
    <scope>NUCLEOTIDE SEQUENCE</scope>
    <source>
        <strain evidence="2">MS586</strain>
    </source>
</reference>
<feature type="compositionally biased region" description="Basic and acidic residues" evidence="1">
    <location>
        <begin position="28"/>
        <end position="43"/>
    </location>
</feature>
<proteinExistence type="predicted"/>
<evidence type="ECO:0000313" key="3">
    <source>
        <dbReference type="Proteomes" id="UP000075187"/>
    </source>
</evidence>
<name>A0ABM6QHV5_9PSED</name>
<organism evidence="2 3">
    <name type="scientific">Pseudomonas glycinae</name>
    <dbReference type="NCBI Taxonomy" id="1785145"/>
    <lineage>
        <taxon>Bacteria</taxon>
        <taxon>Pseudomonadati</taxon>
        <taxon>Pseudomonadota</taxon>
        <taxon>Gammaproteobacteria</taxon>
        <taxon>Pseudomonadales</taxon>
        <taxon>Pseudomonadaceae</taxon>
        <taxon>Pseudomonas</taxon>
    </lineage>
</organism>
<evidence type="ECO:0000256" key="1">
    <source>
        <dbReference type="SAM" id="MobiDB-lite"/>
    </source>
</evidence>
<evidence type="ECO:0008006" key="4">
    <source>
        <dbReference type="Google" id="ProtNLM"/>
    </source>
</evidence>